<protein>
    <submittedName>
        <fullName evidence="7">ABC transporter, periplasmic substrate-binding protein</fullName>
    </submittedName>
</protein>
<dbReference type="SUPFAM" id="SSF53850">
    <property type="entry name" value="Periplasmic binding protein-like II"/>
    <property type="match status" value="1"/>
</dbReference>
<evidence type="ECO:0000259" key="6">
    <source>
        <dbReference type="Pfam" id="PF00496"/>
    </source>
</evidence>
<evidence type="ECO:0000256" key="2">
    <source>
        <dbReference type="ARBA" id="ARBA00005695"/>
    </source>
</evidence>
<feature type="signal peptide" evidence="5">
    <location>
        <begin position="1"/>
        <end position="24"/>
    </location>
</feature>
<dbReference type="RefSeq" id="WP_009542462.1">
    <property type="nucleotide sequence ID" value="NZ_ANHY01000022.1"/>
</dbReference>
<dbReference type="eggNOG" id="COG4166">
    <property type="taxonomic scope" value="Bacteria"/>
</dbReference>
<dbReference type="PANTHER" id="PTHR30290:SF64">
    <property type="entry name" value="ABC TRANSPORTER PERIPLASMIC BINDING PROTEIN"/>
    <property type="match status" value="1"/>
</dbReference>
<keyword evidence="8" id="KW-1185">Reference proteome</keyword>
<name>K9H8A3_9PROT</name>
<dbReference type="InterPro" id="IPR000914">
    <property type="entry name" value="SBP_5_dom"/>
</dbReference>
<evidence type="ECO:0000256" key="1">
    <source>
        <dbReference type="ARBA" id="ARBA00004418"/>
    </source>
</evidence>
<dbReference type="STRING" id="1238182.C882_2066"/>
<dbReference type="Gene3D" id="3.40.190.10">
    <property type="entry name" value="Periplasmic binding protein-like II"/>
    <property type="match status" value="1"/>
</dbReference>
<feature type="domain" description="Solute-binding protein family 5" evidence="6">
    <location>
        <begin position="118"/>
        <end position="527"/>
    </location>
</feature>
<accession>K9H8A3</accession>
<dbReference type="Pfam" id="PF00496">
    <property type="entry name" value="SBP_bac_5"/>
    <property type="match status" value="1"/>
</dbReference>
<proteinExistence type="inferred from homology"/>
<evidence type="ECO:0000256" key="4">
    <source>
        <dbReference type="SAM" id="MobiDB-lite"/>
    </source>
</evidence>
<comment type="caution">
    <text evidence="7">The sequence shown here is derived from an EMBL/GenBank/DDBJ whole genome shotgun (WGS) entry which is preliminary data.</text>
</comment>
<dbReference type="Proteomes" id="UP000009881">
    <property type="component" value="Unassembled WGS sequence"/>
</dbReference>
<dbReference type="PIRSF" id="PIRSF002741">
    <property type="entry name" value="MppA"/>
    <property type="match status" value="1"/>
</dbReference>
<organism evidence="7 8">
    <name type="scientific">Caenispirillum salinarum AK4</name>
    <dbReference type="NCBI Taxonomy" id="1238182"/>
    <lineage>
        <taxon>Bacteria</taxon>
        <taxon>Pseudomonadati</taxon>
        <taxon>Pseudomonadota</taxon>
        <taxon>Alphaproteobacteria</taxon>
        <taxon>Rhodospirillales</taxon>
        <taxon>Novispirillaceae</taxon>
        <taxon>Caenispirillum</taxon>
    </lineage>
</organism>
<dbReference type="GO" id="GO:0042884">
    <property type="term" value="P:microcin transport"/>
    <property type="evidence" value="ECO:0007669"/>
    <property type="project" value="TreeGrafter"/>
</dbReference>
<comment type="subcellular location">
    <subcellularLocation>
        <location evidence="1">Periplasm</location>
    </subcellularLocation>
</comment>
<comment type="similarity">
    <text evidence="2">Belongs to the bacterial solute-binding protein 5 family.</text>
</comment>
<feature type="region of interest" description="Disordered" evidence="4">
    <location>
        <begin position="623"/>
        <end position="645"/>
    </location>
</feature>
<dbReference type="PATRIC" id="fig|1238182.3.peg.4020"/>
<dbReference type="GO" id="GO:0043190">
    <property type="term" value="C:ATP-binding cassette (ABC) transporter complex"/>
    <property type="evidence" value="ECO:0007669"/>
    <property type="project" value="InterPro"/>
</dbReference>
<sequence>MRHFVRRLAAAMLAAGLAAAPAAAQEAETATALPDIAAVEPVVGIAMHGEPRYTEGFAHFDYVNPNAPKGGEMKLFTTGTWDSFNAYIAKGTSVAGIGMIYDTLLTPSDDEPFSEYARVAEAVRMPEDRSWVAFDIDPDARFHDGEPIKPEDVIWTFNFLVEDGDPLYRFYYGNVKDVVKTGDRQVTFLFQEGSENRELPLIVGQLPVLPKHYWTAEGRDPTATTLEPPLGSGPYRVAGFEAGRYVVYERVTDYWGKDLPVNVGRNNAGRIRYDYYRDTTVALEAFKAGAYDIRMENSAKNWSVGYQFPAFEQGLVKKATFDHDLPAGMQGWVYNMRRDIFADPLVREALAYAFNFEWANQTIFYDQYARTRSYFDNSELAATGLPSQEELEILEPLRGEIPERVFTESYTPPMGDASGNIRENLRAAFLLLQEAGWQVDPKTRMLVDPETDEPFSFEILLVSPEAERYTLPFVQNLKTLGIDARVRTVDTAQYINRLRSFDFDMTVVVWGQSLSPGNEQREYWSSAAAEHTGSRNYAGLQSDAVDKLVELVIQAPDRKSLITRVHALDRVLQWNFLVIPHFHAPYQRVAYWDKFGFTDARPMRGIDLMAWWIVPDKDKVVAEGKEDAAETQAEAGAPTGPESGG</sequence>
<evidence type="ECO:0000256" key="3">
    <source>
        <dbReference type="ARBA" id="ARBA00022729"/>
    </source>
</evidence>
<dbReference type="GO" id="GO:1904680">
    <property type="term" value="F:peptide transmembrane transporter activity"/>
    <property type="evidence" value="ECO:0007669"/>
    <property type="project" value="TreeGrafter"/>
</dbReference>
<gene>
    <name evidence="7" type="ORF">C882_2066</name>
</gene>
<dbReference type="Gene3D" id="3.10.105.10">
    <property type="entry name" value="Dipeptide-binding Protein, Domain 3"/>
    <property type="match status" value="1"/>
</dbReference>
<dbReference type="GO" id="GO:0030288">
    <property type="term" value="C:outer membrane-bounded periplasmic space"/>
    <property type="evidence" value="ECO:0007669"/>
    <property type="project" value="TreeGrafter"/>
</dbReference>
<dbReference type="EMBL" id="ANHY01000022">
    <property type="protein sequence ID" value="EKV26843.1"/>
    <property type="molecule type" value="Genomic_DNA"/>
</dbReference>
<dbReference type="GO" id="GO:0015833">
    <property type="term" value="P:peptide transport"/>
    <property type="evidence" value="ECO:0007669"/>
    <property type="project" value="TreeGrafter"/>
</dbReference>
<dbReference type="AlphaFoldDB" id="K9H8A3"/>
<evidence type="ECO:0000313" key="8">
    <source>
        <dbReference type="Proteomes" id="UP000009881"/>
    </source>
</evidence>
<feature type="chain" id="PRO_5003930045" evidence="5">
    <location>
        <begin position="25"/>
        <end position="645"/>
    </location>
</feature>
<dbReference type="PANTHER" id="PTHR30290">
    <property type="entry name" value="PERIPLASMIC BINDING COMPONENT OF ABC TRANSPORTER"/>
    <property type="match status" value="1"/>
</dbReference>
<reference evidence="7 8" key="1">
    <citation type="journal article" date="2013" name="Genome Announc.">
        <title>Draft Genome Sequence of an Alphaproteobacterium, Caenispirillum salinarum AK4(T), Isolated from a Solar Saltern.</title>
        <authorList>
            <person name="Khatri I."/>
            <person name="Singh A."/>
            <person name="Korpole S."/>
            <person name="Pinnaka A.K."/>
            <person name="Subramanian S."/>
        </authorList>
    </citation>
    <scope>NUCLEOTIDE SEQUENCE [LARGE SCALE GENOMIC DNA]</scope>
    <source>
        <strain evidence="7 8">AK4</strain>
    </source>
</reference>
<dbReference type="InterPro" id="IPR030678">
    <property type="entry name" value="Peptide/Ni-bd"/>
</dbReference>
<keyword evidence="3 5" id="KW-0732">Signal</keyword>
<dbReference type="CDD" id="cd08497">
    <property type="entry name" value="MbnE-like"/>
    <property type="match status" value="1"/>
</dbReference>
<evidence type="ECO:0000256" key="5">
    <source>
        <dbReference type="SAM" id="SignalP"/>
    </source>
</evidence>
<dbReference type="InterPro" id="IPR039424">
    <property type="entry name" value="SBP_5"/>
</dbReference>
<evidence type="ECO:0000313" key="7">
    <source>
        <dbReference type="EMBL" id="EKV26843.1"/>
    </source>
</evidence>